<name>E7G992_9FIRM</name>
<reference evidence="1 2" key="1">
    <citation type="submission" date="2010-12" db="EMBL/GenBank/DDBJ databases">
        <title>The Genome Sequence of Coprobacillus sp. strain 29_1.</title>
        <authorList>
            <consortium name="The Broad Institute Genome Sequencing Platform"/>
            <person name="Earl A."/>
            <person name="Ward D."/>
            <person name="Feldgarden M."/>
            <person name="Gevers D."/>
            <person name="Daigneault M."/>
            <person name="Sibley C.D."/>
            <person name="White A."/>
            <person name="Strauss J."/>
            <person name="Allen-Vercoe E."/>
            <person name="Young S.K."/>
            <person name="Zeng Q."/>
            <person name="Gargeya S."/>
            <person name="Fitzgerald M."/>
            <person name="Haas B."/>
            <person name="Abouelleil A."/>
            <person name="Alvarado L."/>
            <person name="Arachchi H.M."/>
            <person name="Berlin A."/>
            <person name="Brown A."/>
            <person name="Chapman S.B."/>
            <person name="Chen Z."/>
            <person name="Dunbar C."/>
            <person name="Freedman E."/>
            <person name="Gearin G."/>
            <person name="Gellesch M."/>
            <person name="Goldberg J."/>
            <person name="Griggs A."/>
            <person name="Gujja S."/>
            <person name="Heilman E."/>
            <person name="Heiman D."/>
            <person name="Howarth C."/>
            <person name="Larson L."/>
            <person name="Lui A."/>
            <person name="MacDonald P.J.P."/>
            <person name="Mehta T."/>
            <person name="Montmayeur A."/>
            <person name="Murphy C."/>
            <person name="Neiman D."/>
            <person name="Pearson M."/>
            <person name="Priest M."/>
            <person name="Roberts A."/>
            <person name="Saif S."/>
            <person name="Shea T."/>
            <person name="Shenoy N."/>
            <person name="Sisk P."/>
            <person name="Stolte C."/>
            <person name="Sykes S."/>
            <person name="White J."/>
            <person name="Yandava C."/>
            <person name="Nusbaum C."/>
            <person name="Birren B."/>
        </authorList>
    </citation>
    <scope>NUCLEOTIDE SEQUENCE [LARGE SCALE GENOMIC DNA]</scope>
    <source>
        <strain evidence="1 2">29_1</strain>
    </source>
</reference>
<keyword evidence="2" id="KW-1185">Reference proteome</keyword>
<gene>
    <name evidence="1" type="ORF">HMPREF9488_01330</name>
</gene>
<comment type="caution">
    <text evidence="1">The sequence shown here is derived from an EMBL/GenBank/DDBJ whole genome shotgun (WGS) entry which is preliminary data.</text>
</comment>
<proteinExistence type="predicted"/>
<evidence type="ECO:0000313" key="2">
    <source>
        <dbReference type="Proteomes" id="UP000003157"/>
    </source>
</evidence>
<dbReference type="Proteomes" id="UP000003157">
    <property type="component" value="Unassembled WGS sequence"/>
</dbReference>
<sequence length="815" mass="92869">MFKQKIDEYGKMISIQIQYDDIMIERHNVISCTKTFKGDMFKSIMQYIDIELEGFHNVKDKEVVVSFGVKLEEDEKFEYISWGTFIVDNESIEKVIETHSTRFTAYDNLYKSHIKYDLNLVYPMTVKEFLIKICEKLNYHLVTYDFINADKMIYEEKYIDEYEVTYRDILDEIAGVAGGGILLNGDDLSIVYPRTTDYVLDEHNLKSLNICDQFGPINTLVLSDDYQDDTFYKEDILSVAENGRTEVRISQNQMMQKNREEFIDDLFNQINGLEFYPFELESFGFCYLQPYDLIVIKDRLGQEHKCLILNDVISVTTGLKETISCSLPESNVTDYSKASKEKKKLYQTILTVDKQKQVIESVVKQSEESIELVNDFKISLDGIESQVEKVSNAIYKFETGHHNIFENCNQFLYKDITSTDIEYKDDMILGINKDYMQGKDICISVDICVIGGRVGELGNYIGAEFEIGYADSTKKLYSTRWYLGQYSLQYLLQTSTIDHEERIWAHFKIEDKEIVSVSNLKIMIALNAQKAVIANPKVEFGTYPSGFEFDVTYVRDNVETIQKDYTEMKQEVGSLSLQAVSLEEQITTIQGDVSSVETRLQSTEFKLTPTEITAMVNEKIGTDGELTSMKVTINKDGLDVKNGAISITNNNGVKVLYADTYGNLIGNQITINNLKTSSGLIGKFIIDDKGLSYKENLNIDQKPCTFQLDIHPNAQDSFMNWSLKTNDQSADEFTGSLTYSGMDCRSINSMFFTSAMADIGDCSISELAASYINIEQNLRVLGTTNLNECNITGQCYVRNSKGQSVSMKRIADLVG</sequence>
<dbReference type="OrthoDB" id="2249783at2"/>
<dbReference type="EMBL" id="ADKX01000024">
    <property type="protein sequence ID" value="EFW05382.1"/>
    <property type="molecule type" value="Genomic_DNA"/>
</dbReference>
<dbReference type="GeneID" id="78230963"/>
<dbReference type="AlphaFoldDB" id="E7G992"/>
<dbReference type="eggNOG" id="ENOG5032NPH">
    <property type="taxonomic scope" value="Bacteria"/>
</dbReference>
<evidence type="ECO:0000313" key="1">
    <source>
        <dbReference type="EMBL" id="EFW05382.1"/>
    </source>
</evidence>
<organism evidence="1 2">
    <name type="scientific">Coprobacillus cateniformis</name>
    <dbReference type="NCBI Taxonomy" id="100884"/>
    <lineage>
        <taxon>Bacteria</taxon>
        <taxon>Bacillati</taxon>
        <taxon>Bacillota</taxon>
        <taxon>Erysipelotrichia</taxon>
        <taxon>Erysipelotrichales</taxon>
        <taxon>Coprobacillaceae</taxon>
        <taxon>Coprobacillus</taxon>
    </lineage>
</organism>
<dbReference type="STRING" id="100884.GCA_000269565_03173"/>
<dbReference type="RefSeq" id="WP_008788446.1">
    <property type="nucleotide sequence ID" value="NZ_AKCB01000002.1"/>
</dbReference>
<accession>E7G992</accession>
<dbReference type="HOGENOM" id="CLU_346383_0_0_9"/>
<protein>
    <submittedName>
        <fullName evidence="1">Uncharacterized protein</fullName>
    </submittedName>
</protein>